<accession>A0ABN0XU25</accession>
<proteinExistence type="predicted"/>
<reference evidence="1 2" key="1">
    <citation type="journal article" date="2019" name="Int. J. Syst. Evol. Microbiol.">
        <title>The Global Catalogue of Microorganisms (GCM) 10K type strain sequencing project: providing services to taxonomists for standard genome sequencing and annotation.</title>
        <authorList>
            <consortium name="The Broad Institute Genomics Platform"/>
            <consortium name="The Broad Institute Genome Sequencing Center for Infectious Disease"/>
            <person name="Wu L."/>
            <person name="Ma J."/>
        </authorList>
    </citation>
    <scope>NUCLEOTIDE SEQUENCE [LARGE SCALE GENOMIC DNA]</scope>
    <source>
        <strain evidence="1 2">JCM 12662</strain>
    </source>
</reference>
<protein>
    <submittedName>
        <fullName evidence="1">Uncharacterized protein</fullName>
    </submittedName>
</protein>
<dbReference type="EMBL" id="BAAACW010000177">
    <property type="protein sequence ID" value="GAA0372840.1"/>
    <property type="molecule type" value="Genomic_DNA"/>
</dbReference>
<name>A0ABN0XU25_9LACT</name>
<comment type="caution">
    <text evidence="1">The sequence shown here is derived from an EMBL/GenBank/DDBJ whole genome shotgun (WGS) entry which is preliminary data.</text>
</comment>
<keyword evidence="2" id="KW-1185">Reference proteome</keyword>
<dbReference type="RefSeq" id="WP_343757151.1">
    <property type="nucleotide sequence ID" value="NZ_BAAACW010000177.1"/>
</dbReference>
<gene>
    <name evidence="1" type="ORF">GCM10008932_24890</name>
</gene>
<evidence type="ECO:0000313" key="1">
    <source>
        <dbReference type="EMBL" id="GAA0372840.1"/>
    </source>
</evidence>
<dbReference type="Proteomes" id="UP001501166">
    <property type="component" value="Unassembled WGS sequence"/>
</dbReference>
<sequence length="63" mass="7510">MIPVEVENRIACHYFYRYLPEDIYLDLISLLIPYYLNNESEEEPSPDQMVKLAIKFLDKALDN</sequence>
<evidence type="ECO:0000313" key="2">
    <source>
        <dbReference type="Proteomes" id="UP001501166"/>
    </source>
</evidence>
<organism evidence="1 2">
    <name type="scientific">Alkalibacterium iburiense</name>
    <dbReference type="NCBI Taxonomy" id="290589"/>
    <lineage>
        <taxon>Bacteria</taxon>
        <taxon>Bacillati</taxon>
        <taxon>Bacillota</taxon>
        <taxon>Bacilli</taxon>
        <taxon>Lactobacillales</taxon>
        <taxon>Carnobacteriaceae</taxon>
        <taxon>Alkalibacterium</taxon>
    </lineage>
</organism>